<protein>
    <submittedName>
        <fullName evidence="7">SpaA isopeptide-forming pilin-related protein</fullName>
    </submittedName>
</protein>
<feature type="compositionally biased region" description="Basic and acidic residues" evidence="4">
    <location>
        <begin position="98"/>
        <end position="122"/>
    </location>
</feature>
<evidence type="ECO:0000256" key="1">
    <source>
        <dbReference type="ARBA" id="ARBA00007257"/>
    </source>
</evidence>
<evidence type="ECO:0000313" key="8">
    <source>
        <dbReference type="Proteomes" id="UP001237105"/>
    </source>
</evidence>
<feature type="chain" id="PRO_5046665295" evidence="5">
    <location>
        <begin position="46"/>
        <end position="361"/>
    </location>
</feature>
<feature type="domain" description="SpaA-like prealbumin fold" evidence="6">
    <location>
        <begin position="133"/>
        <end position="211"/>
    </location>
</feature>
<dbReference type="InterPro" id="IPR041033">
    <property type="entry name" value="SpaA_PFL_dom_1"/>
</dbReference>
<evidence type="ECO:0000256" key="3">
    <source>
        <dbReference type="ARBA" id="ARBA00022729"/>
    </source>
</evidence>
<evidence type="ECO:0000256" key="2">
    <source>
        <dbReference type="ARBA" id="ARBA00022525"/>
    </source>
</evidence>
<feature type="compositionally biased region" description="Basic residues" evidence="4">
    <location>
        <begin position="123"/>
        <end position="133"/>
    </location>
</feature>
<sequence length="361" mass="38789">MWSLSRPKEALSGRSRLHLSAQFTAATAGALALLCTPLTAATAHAEPTEQRPSAVEAAPMTDEGGLCVPGYCPDTFPPVSVDAHDYLGGVLNPHQHKPHDEPPRKPHVKPHEKPGKPHDKPGKPGKPKKKRGPVKVVKTDKKTGKPLAGAVFELWRESNDTAGLQTEGMNPDTRAGELCTTDDQGVCRRTVATGTYYWRETKAPAGYKLPSPTVFGPLELTKGNHEKGVTVKAANARKTPPEPQPKPKGKLHVVKVDKTTKKPLQGAVFQLWRETNGRAGLQTSGSSKDTRIGRGCATDTRGRCGFKDLKLGSYYLQETDVPDGYQLPAKPVSGPYKVTKENASKGVTVRLSNKRGGPGKG</sequence>
<evidence type="ECO:0000256" key="4">
    <source>
        <dbReference type="SAM" id="MobiDB-lite"/>
    </source>
</evidence>
<dbReference type="InterPro" id="IPR013783">
    <property type="entry name" value="Ig-like_fold"/>
</dbReference>
<dbReference type="Gene3D" id="2.60.40.10">
    <property type="entry name" value="Immunoglobulins"/>
    <property type="match status" value="2"/>
</dbReference>
<accession>A0ABT6T4D6</accession>
<keyword evidence="8" id="KW-1185">Reference proteome</keyword>
<comment type="caution">
    <text evidence="7">The sequence shown here is derived from an EMBL/GenBank/DDBJ whole genome shotgun (WGS) entry which is preliminary data.</text>
</comment>
<dbReference type="PANTHER" id="PTHR36108">
    <property type="entry name" value="COLOSSIN-B-RELATED"/>
    <property type="match status" value="1"/>
</dbReference>
<name>A0ABT6T4D6_9ACTN</name>
<feature type="domain" description="SpaA-like prealbumin fold" evidence="6">
    <location>
        <begin position="249"/>
        <end position="332"/>
    </location>
</feature>
<organism evidence="7 8">
    <name type="scientific">Streptomyces luteolus</name>
    <dbReference type="NCBI Taxonomy" id="3043615"/>
    <lineage>
        <taxon>Bacteria</taxon>
        <taxon>Bacillati</taxon>
        <taxon>Actinomycetota</taxon>
        <taxon>Actinomycetes</taxon>
        <taxon>Kitasatosporales</taxon>
        <taxon>Streptomycetaceae</taxon>
        <taxon>Streptomyces</taxon>
    </lineage>
</organism>
<evidence type="ECO:0000259" key="6">
    <source>
        <dbReference type="Pfam" id="PF17802"/>
    </source>
</evidence>
<proteinExistence type="inferred from homology"/>
<dbReference type="PANTHER" id="PTHR36108:SF13">
    <property type="entry name" value="COLOSSIN-B-RELATED"/>
    <property type="match status" value="1"/>
</dbReference>
<evidence type="ECO:0000313" key="7">
    <source>
        <dbReference type="EMBL" id="MDI3422726.1"/>
    </source>
</evidence>
<feature type="signal peptide" evidence="5">
    <location>
        <begin position="1"/>
        <end position="45"/>
    </location>
</feature>
<gene>
    <name evidence="7" type="ORF">QIT00_30015</name>
</gene>
<feature type="region of interest" description="Disordered" evidence="4">
    <location>
        <begin position="86"/>
        <end position="143"/>
    </location>
</feature>
<reference evidence="7 8" key="1">
    <citation type="submission" date="2023-05" db="EMBL/GenBank/DDBJ databases">
        <title>Draft genome sequence of Streptomyces sp. B-S-A12 isolated from a cave soil in Thailand.</title>
        <authorList>
            <person name="Chamroensaksri N."/>
            <person name="Muangham S."/>
        </authorList>
    </citation>
    <scope>NUCLEOTIDE SEQUENCE [LARGE SCALE GENOMIC DNA]</scope>
    <source>
        <strain evidence="7 8">B-S-A12</strain>
    </source>
</reference>
<dbReference type="Pfam" id="PF17802">
    <property type="entry name" value="SpaA"/>
    <property type="match status" value="2"/>
</dbReference>
<dbReference type="EMBL" id="JASCIS010000041">
    <property type="protein sequence ID" value="MDI3422726.1"/>
    <property type="molecule type" value="Genomic_DNA"/>
</dbReference>
<dbReference type="RefSeq" id="WP_282538582.1">
    <property type="nucleotide sequence ID" value="NZ_JASCIS010000041.1"/>
</dbReference>
<dbReference type="Proteomes" id="UP001237105">
    <property type="component" value="Unassembled WGS sequence"/>
</dbReference>
<keyword evidence="2" id="KW-0964">Secreted</keyword>
<keyword evidence="3 5" id="KW-0732">Signal</keyword>
<evidence type="ECO:0000256" key="5">
    <source>
        <dbReference type="SAM" id="SignalP"/>
    </source>
</evidence>
<comment type="similarity">
    <text evidence="1">Belongs to the serine-aspartate repeat-containing protein (SDr) family.</text>
</comment>